<gene>
    <name evidence="1" type="ORF">HMPREF0647_02075</name>
</gene>
<accession>A0A096BS58</accession>
<dbReference type="AlphaFoldDB" id="A0A096BS58"/>
<dbReference type="RefSeq" id="WP_004338880.1">
    <property type="nucleotide sequence ID" value="NZ_JRNQ01000010.1"/>
</dbReference>
<sequence length="163" mass="18730">MKVNQLQGDRKEIQFANAIFLPEIVQLLNEGHTITLRLKGFSMRPFLEDNRDKALLVKPTTIAVGDAALCEISPSHFVLHRIVEINGADITLLGDGNLTTEHCKRENVVGAVVGFYRKGREVMDRTDGRKWKIYSAVWMRLRPLRRYLLGVYRRIWIPIFGII</sequence>
<name>A0A096BS58_9BACT</name>
<proteinExistence type="predicted"/>
<evidence type="ECO:0000313" key="1">
    <source>
        <dbReference type="EMBL" id="KGF45532.1"/>
    </source>
</evidence>
<dbReference type="Proteomes" id="UP000029525">
    <property type="component" value="Unassembled WGS sequence"/>
</dbReference>
<organism evidence="1 2">
    <name type="scientific">Prevotella bivia DNF00320</name>
    <dbReference type="NCBI Taxonomy" id="1401068"/>
    <lineage>
        <taxon>Bacteria</taxon>
        <taxon>Pseudomonadati</taxon>
        <taxon>Bacteroidota</taxon>
        <taxon>Bacteroidia</taxon>
        <taxon>Bacteroidales</taxon>
        <taxon>Prevotellaceae</taxon>
        <taxon>Prevotella</taxon>
    </lineage>
</organism>
<dbReference type="OrthoDB" id="9795228at2"/>
<comment type="caution">
    <text evidence="1">The sequence shown here is derived from an EMBL/GenBank/DDBJ whole genome shotgun (WGS) entry which is preliminary data.</text>
</comment>
<dbReference type="GeneID" id="78529676"/>
<evidence type="ECO:0000313" key="2">
    <source>
        <dbReference type="Proteomes" id="UP000029525"/>
    </source>
</evidence>
<dbReference type="EMBL" id="JRNQ01000010">
    <property type="protein sequence ID" value="KGF45532.1"/>
    <property type="molecule type" value="Genomic_DNA"/>
</dbReference>
<reference evidence="1 2" key="1">
    <citation type="submission" date="2014-07" db="EMBL/GenBank/DDBJ databases">
        <authorList>
            <person name="McCorrison J."/>
            <person name="Sanka R."/>
            <person name="Torralba M."/>
            <person name="Gillis M."/>
            <person name="Haft D.H."/>
            <person name="Methe B."/>
            <person name="Sutton G."/>
            <person name="Nelson K.E."/>
        </authorList>
    </citation>
    <scope>NUCLEOTIDE SEQUENCE [LARGE SCALE GENOMIC DNA]</scope>
    <source>
        <strain evidence="1 2">DNF00320</strain>
    </source>
</reference>
<protein>
    <submittedName>
        <fullName evidence="1">Peptidase S41</fullName>
    </submittedName>
</protein>